<dbReference type="AlphaFoldDB" id="A0A6G1KK24"/>
<dbReference type="PANTHER" id="PTHR43157">
    <property type="entry name" value="PHOSPHATIDYLINOSITOL-GLYCAN BIOSYNTHESIS CLASS F PROTEIN-RELATED"/>
    <property type="match status" value="1"/>
</dbReference>
<dbReference type="Pfam" id="PF00106">
    <property type="entry name" value="adh_short"/>
    <property type="match status" value="1"/>
</dbReference>
<evidence type="ECO:0000313" key="2">
    <source>
        <dbReference type="EMBL" id="KAF2713256.1"/>
    </source>
</evidence>
<dbReference type="InterPro" id="IPR036291">
    <property type="entry name" value="NAD(P)-bd_dom_sf"/>
</dbReference>
<sequence>MSGPSLSAVVALMRSQLLTSIPTPTTSFAGETVIVTGANAGLGRETAKHIVRLGASKVILAVRTISKGEDARAYIEEQTKRTGVVEVWPLDMSTTPSIQTFAKRAEGLDRLDAVVLNAGIMPMKTEMIEGNEATITINVINTFLLAHLLLPTLQKTSITKHTITRLTVVNSALHKFATLKARASPAIFPALASPSFGPKDYDMRYMDSKLLVLLYIRALAAAVPLSGSNLVCDSVNPGYCYSGLHGPNPPLKIRISQSMTARSTDTGACTLVDSVKPVGEAEAKERHGAYVDDCKVKKGTPWLETKDGKETQERVWNELNAMLEGIETGVTNWVWQK</sequence>
<gene>
    <name evidence="2" type="ORF">K504DRAFT_479100</name>
</gene>
<dbReference type="PANTHER" id="PTHR43157:SF31">
    <property type="entry name" value="PHOSPHATIDYLINOSITOL-GLYCAN BIOSYNTHESIS CLASS F PROTEIN"/>
    <property type="match status" value="1"/>
</dbReference>
<dbReference type="InterPro" id="IPR002347">
    <property type="entry name" value="SDR_fam"/>
</dbReference>
<keyword evidence="1" id="KW-0560">Oxidoreductase</keyword>
<evidence type="ECO:0000256" key="1">
    <source>
        <dbReference type="ARBA" id="ARBA00023002"/>
    </source>
</evidence>
<dbReference type="EMBL" id="MU005765">
    <property type="protein sequence ID" value="KAF2713256.1"/>
    <property type="molecule type" value="Genomic_DNA"/>
</dbReference>
<dbReference type="PRINTS" id="PR00081">
    <property type="entry name" value="GDHRDH"/>
</dbReference>
<keyword evidence="3" id="KW-1185">Reference proteome</keyword>
<proteinExistence type="predicted"/>
<protein>
    <submittedName>
        <fullName evidence="2">Putative short-chain dehydrogenase</fullName>
    </submittedName>
</protein>
<name>A0A6G1KK24_9PLEO</name>
<dbReference type="OrthoDB" id="542013at2759"/>
<dbReference type="Proteomes" id="UP000799428">
    <property type="component" value="Unassembled WGS sequence"/>
</dbReference>
<reference evidence="2" key="1">
    <citation type="journal article" date="2020" name="Stud. Mycol.">
        <title>101 Dothideomycetes genomes: a test case for predicting lifestyles and emergence of pathogens.</title>
        <authorList>
            <person name="Haridas S."/>
            <person name="Albert R."/>
            <person name="Binder M."/>
            <person name="Bloem J."/>
            <person name="Labutti K."/>
            <person name="Salamov A."/>
            <person name="Andreopoulos B."/>
            <person name="Baker S."/>
            <person name="Barry K."/>
            <person name="Bills G."/>
            <person name="Bluhm B."/>
            <person name="Cannon C."/>
            <person name="Castanera R."/>
            <person name="Culley D."/>
            <person name="Daum C."/>
            <person name="Ezra D."/>
            <person name="Gonzalez J."/>
            <person name="Henrissat B."/>
            <person name="Kuo A."/>
            <person name="Liang C."/>
            <person name="Lipzen A."/>
            <person name="Lutzoni F."/>
            <person name="Magnuson J."/>
            <person name="Mondo S."/>
            <person name="Nolan M."/>
            <person name="Ohm R."/>
            <person name="Pangilinan J."/>
            <person name="Park H.-J."/>
            <person name="Ramirez L."/>
            <person name="Alfaro M."/>
            <person name="Sun H."/>
            <person name="Tritt A."/>
            <person name="Yoshinaga Y."/>
            <person name="Zwiers L.-H."/>
            <person name="Turgeon B."/>
            <person name="Goodwin S."/>
            <person name="Spatafora J."/>
            <person name="Crous P."/>
            <person name="Grigoriev I."/>
        </authorList>
    </citation>
    <scope>NUCLEOTIDE SEQUENCE</scope>
    <source>
        <strain evidence="2">CBS 279.74</strain>
    </source>
</reference>
<dbReference type="SUPFAM" id="SSF51735">
    <property type="entry name" value="NAD(P)-binding Rossmann-fold domains"/>
    <property type="match status" value="1"/>
</dbReference>
<organism evidence="2 3">
    <name type="scientific">Pleomassaria siparia CBS 279.74</name>
    <dbReference type="NCBI Taxonomy" id="1314801"/>
    <lineage>
        <taxon>Eukaryota</taxon>
        <taxon>Fungi</taxon>
        <taxon>Dikarya</taxon>
        <taxon>Ascomycota</taxon>
        <taxon>Pezizomycotina</taxon>
        <taxon>Dothideomycetes</taxon>
        <taxon>Pleosporomycetidae</taxon>
        <taxon>Pleosporales</taxon>
        <taxon>Pleomassariaceae</taxon>
        <taxon>Pleomassaria</taxon>
    </lineage>
</organism>
<evidence type="ECO:0000313" key="3">
    <source>
        <dbReference type="Proteomes" id="UP000799428"/>
    </source>
</evidence>
<dbReference type="Gene3D" id="3.40.50.720">
    <property type="entry name" value="NAD(P)-binding Rossmann-like Domain"/>
    <property type="match status" value="1"/>
</dbReference>
<dbReference type="GO" id="GO:0016491">
    <property type="term" value="F:oxidoreductase activity"/>
    <property type="evidence" value="ECO:0007669"/>
    <property type="project" value="UniProtKB-KW"/>
</dbReference>
<accession>A0A6G1KK24</accession>